<keyword evidence="7 9" id="KW-0057">Aromatic amino acid biosynthesis</keyword>
<dbReference type="RefSeq" id="WP_146652689.1">
    <property type="nucleotide sequence ID" value="NZ_CP012333.1"/>
</dbReference>
<dbReference type="OrthoDB" id="9796196at2"/>
<organism evidence="11 12">
    <name type="scientific">Labilithrix luteola</name>
    <dbReference type="NCBI Taxonomy" id="1391654"/>
    <lineage>
        <taxon>Bacteria</taxon>
        <taxon>Pseudomonadati</taxon>
        <taxon>Myxococcota</taxon>
        <taxon>Polyangia</taxon>
        <taxon>Polyangiales</taxon>
        <taxon>Labilitrichaceae</taxon>
        <taxon>Labilithrix</taxon>
    </lineage>
</organism>
<keyword evidence="8 9" id="KW-0413">Isomerase</keyword>
<dbReference type="InterPro" id="IPR044643">
    <property type="entry name" value="TrpF_fam"/>
</dbReference>
<dbReference type="GO" id="GO:0004640">
    <property type="term" value="F:phosphoribosylanthranilate isomerase activity"/>
    <property type="evidence" value="ECO:0007669"/>
    <property type="project" value="UniProtKB-UniRule"/>
</dbReference>
<dbReference type="GO" id="GO:0000162">
    <property type="term" value="P:L-tryptophan biosynthetic process"/>
    <property type="evidence" value="ECO:0007669"/>
    <property type="project" value="UniProtKB-UniRule"/>
</dbReference>
<dbReference type="CDD" id="cd00405">
    <property type="entry name" value="PRAI"/>
    <property type="match status" value="1"/>
</dbReference>
<dbReference type="PANTHER" id="PTHR42894:SF1">
    <property type="entry name" value="N-(5'-PHOSPHORIBOSYL)ANTHRANILATE ISOMERASE"/>
    <property type="match status" value="1"/>
</dbReference>
<dbReference type="InterPro" id="IPR013785">
    <property type="entry name" value="Aldolase_TIM"/>
</dbReference>
<dbReference type="EC" id="5.3.1.24" evidence="3 9"/>
<dbReference type="InterPro" id="IPR001240">
    <property type="entry name" value="PRAI_dom"/>
</dbReference>
<evidence type="ECO:0000256" key="9">
    <source>
        <dbReference type="HAMAP-Rule" id="MF_00135"/>
    </source>
</evidence>
<evidence type="ECO:0000256" key="5">
    <source>
        <dbReference type="ARBA" id="ARBA00022605"/>
    </source>
</evidence>
<dbReference type="EMBL" id="CP012333">
    <property type="protein sequence ID" value="AKV01627.1"/>
    <property type="molecule type" value="Genomic_DNA"/>
</dbReference>
<feature type="domain" description="N-(5'phosphoribosyl) anthranilate isomerase (PRAI)" evidence="10">
    <location>
        <begin position="6"/>
        <end position="203"/>
    </location>
</feature>
<accession>A0A0K1Q7I3</accession>
<dbReference type="Pfam" id="PF00697">
    <property type="entry name" value="PRAI"/>
    <property type="match status" value="1"/>
</dbReference>
<dbReference type="PANTHER" id="PTHR42894">
    <property type="entry name" value="N-(5'-PHOSPHORIBOSYL)ANTHRANILATE ISOMERASE"/>
    <property type="match status" value="1"/>
</dbReference>
<dbReference type="Proteomes" id="UP000064967">
    <property type="component" value="Chromosome"/>
</dbReference>
<dbReference type="SUPFAM" id="SSF51366">
    <property type="entry name" value="Ribulose-phoshate binding barrel"/>
    <property type="match status" value="1"/>
</dbReference>
<evidence type="ECO:0000256" key="8">
    <source>
        <dbReference type="ARBA" id="ARBA00023235"/>
    </source>
</evidence>
<name>A0A0K1Q7I3_9BACT</name>
<reference evidence="11 12" key="1">
    <citation type="submission" date="2015-08" db="EMBL/GenBank/DDBJ databases">
        <authorList>
            <person name="Babu N.S."/>
            <person name="Beckwith C.J."/>
            <person name="Beseler K.G."/>
            <person name="Brison A."/>
            <person name="Carone J.V."/>
            <person name="Caskin T.P."/>
            <person name="Diamond M."/>
            <person name="Durham M.E."/>
            <person name="Foxe J.M."/>
            <person name="Go M."/>
            <person name="Henderson B.A."/>
            <person name="Jones I.B."/>
            <person name="McGettigan J.A."/>
            <person name="Micheletti S.J."/>
            <person name="Nasrallah M.E."/>
            <person name="Ortiz D."/>
            <person name="Piller C.R."/>
            <person name="Privatt S.R."/>
            <person name="Schneider S.L."/>
            <person name="Sharp S."/>
            <person name="Smith T.C."/>
            <person name="Stanton J.D."/>
            <person name="Ullery H.E."/>
            <person name="Wilson R.J."/>
            <person name="Serrano M.G."/>
            <person name="Buck G."/>
            <person name="Lee V."/>
            <person name="Wang Y."/>
            <person name="Carvalho R."/>
            <person name="Voegtly L."/>
            <person name="Shi R."/>
            <person name="Duckworth R."/>
            <person name="Johnson A."/>
            <person name="Loviza R."/>
            <person name="Walstead R."/>
            <person name="Shah Z."/>
            <person name="Kiflezghi M."/>
            <person name="Wade K."/>
            <person name="Ball S.L."/>
            <person name="Bradley K.W."/>
            <person name="Asai D.J."/>
            <person name="Bowman C.A."/>
            <person name="Russell D.A."/>
            <person name="Pope W.H."/>
            <person name="Jacobs-Sera D."/>
            <person name="Hendrix R.W."/>
            <person name="Hatfull G.F."/>
        </authorList>
    </citation>
    <scope>NUCLEOTIDE SEQUENCE [LARGE SCALE GENOMIC DNA]</scope>
    <source>
        <strain evidence="11 12">DSM 27648</strain>
    </source>
</reference>
<dbReference type="UniPathway" id="UPA00035">
    <property type="reaction ID" value="UER00042"/>
</dbReference>
<dbReference type="KEGG" id="llu:AKJ09_08290"/>
<dbReference type="InterPro" id="IPR011060">
    <property type="entry name" value="RibuloseP-bd_barrel"/>
</dbReference>
<gene>
    <name evidence="9" type="primary">trpF</name>
    <name evidence="11" type="ORF">AKJ09_08290</name>
</gene>
<dbReference type="HAMAP" id="MF_00135">
    <property type="entry name" value="PRAI"/>
    <property type="match status" value="1"/>
</dbReference>
<dbReference type="STRING" id="1391654.AKJ09_08290"/>
<dbReference type="Gene3D" id="3.20.20.70">
    <property type="entry name" value="Aldolase class I"/>
    <property type="match status" value="1"/>
</dbReference>
<evidence type="ECO:0000259" key="10">
    <source>
        <dbReference type="Pfam" id="PF00697"/>
    </source>
</evidence>
<evidence type="ECO:0000256" key="6">
    <source>
        <dbReference type="ARBA" id="ARBA00022822"/>
    </source>
</evidence>
<comment type="pathway">
    <text evidence="2 9">Amino-acid biosynthesis; L-tryptophan biosynthesis; L-tryptophan from chorismate: step 3/5.</text>
</comment>
<protein>
    <recommendedName>
        <fullName evidence="4 9">N-(5'-phosphoribosyl)anthranilate isomerase</fullName>
        <shortName evidence="9">PRAI</shortName>
        <ecNumber evidence="3 9">5.3.1.24</ecNumber>
    </recommendedName>
</protein>
<evidence type="ECO:0000256" key="1">
    <source>
        <dbReference type="ARBA" id="ARBA00001164"/>
    </source>
</evidence>
<evidence type="ECO:0000313" key="11">
    <source>
        <dbReference type="EMBL" id="AKV01627.1"/>
    </source>
</evidence>
<keyword evidence="5 9" id="KW-0028">Amino-acid biosynthesis</keyword>
<keyword evidence="6 9" id="KW-0822">Tryptophan biosynthesis</keyword>
<proteinExistence type="inferred from homology"/>
<sequence>MPGVHVKICGLRTATEAAACAELGASAIGLNFVPGSVRRIAPDLAREIARAVRATGARTEIVGVVADLSLAEMRALMTEAELDCLQLHGAEPPSLLEPLLPRAYKAVRIGSEDDVALARSYPGAHLLVDAKVDGMLGGSGVAFDWDLVRDLANERKLTLAGGLRPDNVAAAVAALQPFCVDVASGVESEPGVKDLAAVRAFIDAARS</sequence>
<dbReference type="AlphaFoldDB" id="A0A0K1Q7I3"/>
<keyword evidence="12" id="KW-1185">Reference proteome</keyword>
<evidence type="ECO:0000256" key="4">
    <source>
        <dbReference type="ARBA" id="ARBA00022272"/>
    </source>
</evidence>
<evidence type="ECO:0000256" key="3">
    <source>
        <dbReference type="ARBA" id="ARBA00012572"/>
    </source>
</evidence>
<evidence type="ECO:0000313" key="12">
    <source>
        <dbReference type="Proteomes" id="UP000064967"/>
    </source>
</evidence>
<evidence type="ECO:0000256" key="2">
    <source>
        <dbReference type="ARBA" id="ARBA00004664"/>
    </source>
</evidence>
<evidence type="ECO:0000256" key="7">
    <source>
        <dbReference type="ARBA" id="ARBA00023141"/>
    </source>
</evidence>
<comment type="similarity">
    <text evidence="9">Belongs to the TrpF family.</text>
</comment>
<comment type="catalytic activity">
    <reaction evidence="1 9">
        <text>N-(5-phospho-beta-D-ribosyl)anthranilate = 1-(2-carboxyphenylamino)-1-deoxy-D-ribulose 5-phosphate</text>
        <dbReference type="Rhea" id="RHEA:21540"/>
        <dbReference type="ChEBI" id="CHEBI:18277"/>
        <dbReference type="ChEBI" id="CHEBI:58613"/>
        <dbReference type="EC" id="5.3.1.24"/>
    </reaction>
</comment>